<accession>A0A0A8YRW6</accession>
<evidence type="ECO:0000313" key="2">
    <source>
        <dbReference type="EMBL" id="JAD29111.1"/>
    </source>
</evidence>
<protein>
    <submittedName>
        <fullName evidence="2">Uncharacterized protein</fullName>
    </submittedName>
</protein>
<reference evidence="2" key="2">
    <citation type="journal article" date="2015" name="Data Brief">
        <title>Shoot transcriptome of the giant reed, Arundo donax.</title>
        <authorList>
            <person name="Barrero R.A."/>
            <person name="Guerrero F.D."/>
            <person name="Moolhuijzen P."/>
            <person name="Goolsby J.A."/>
            <person name="Tidwell J."/>
            <person name="Bellgard S.E."/>
            <person name="Bellgard M.I."/>
        </authorList>
    </citation>
    <scope>NUCLEOTIDE SEQUENCE</scope>
    <source>
        <tissue evidence="2">Shoot tissue taken approximately 20 cm above the soil surface</tissue>
    </source>
</reference>
<evidence type="ECO:0000256" key="1">
    <source>
        <dbReference type="SAM" id="MobiDB-lite"/>
    </source>
</evidence>
<feature type="compositionally biased region" description="Basic and acidic residues" evidence="1">
    <location>
        <begin position="9"/>
        <end position="25"/>
    </location>
</feature>
<dbReference type="AlphaFoldDB" id="A0A0A8YRW6"/>
<proteinExistence type="predicted"/>
<organism evidence="2">
    <name type="scientific">Arundo donax</name>
    <name type="common">Giant reed</name>
    <name type="synonym">Donax arundinaceus</name>
    <dbReference type="NCBI Taxonomy" id="35708"/>
    <lineage>
        <taxon>Eukaryota</taxon>
        <taxon>Viridiplantae</taxon>
        <taxon>Streptophyta</taxon>
        <taxon>Embryophyta</taxon>
        <taxon>Tracheophyta</taxon>
        <taxon>Spermatophyta</taxon>
        <taxon>Magnoliopsida</taxon>
        <taxon>Liliopsida</taxon>
        <taxon>Poales</taxon>
        <taxon>Poaceae</taxon>
        <taxon>PACMAD clade</taxon>
        <taxon>Arundinoideae</taxon>
        <taxon>Arundineae</taxon>
        <taxon>Arundo</taxon>
    </lineage>
</organism>
<feature type="region of interest" description="Disordered" evidence="1">
    <location>
        <begin position="1"/>
        <end position="25"/>
    </location>
</feature>
<dbReference type="EMBL" id="GBRH01268784">
    <property type="protein sequence ID" value="JAD29111.1"/>
    <property type="molecule type" value="Transcribed_RNA"/>
</dbReference>
<sequence>MKQAISKGKKLEALHVSPRCRDRER</sequence>
<reference evidence="2" key="1">
    <citation type="submission" date="2014-09" db="EMBL/GenBank/DDBJ databases">
        <authorList>
            <person name="Magalhaes I.L.F."/>
            <person name="Oliveira U."/>
            <person name="Santos F.R."/>
            <person name="Vidigal T.H.D.A."/>
            <person name="Brescovit A.D."/>
            <person name="Santos A.J."/>
        </authorList>
    </citation>
    <scope>NUCLEOTIDE SEQUENCE</scope>
    <source>
        <tissue evidence="2">Shoot tissue taken approximately 20 cm above the soil surface</tissue>
    </source>
</reference>
<name>A0A0A8YRW6_ARUDO</name>